<protein>
    <submittedName>
        <fullName evidence="1">Uncharacterized protein</fullName>
    </submittedName>
</protein>
<evidence type="ECO:0000313" key="2">
    <source>
        <dbReference type="Proteomes" id="UP000813423"/>
    </source>
</evidence>
<organism evidence="1 2">
    <name type="scientific">Aspergillus fumigatus</name>
    <name type="common">Neosartorya fumigata</name>
    <dbReference type="NCBI Taxonomy" id="746128"/>
    <lineage>
        <taxon>Eukaryota</taxon>
        <taxon>Fungi</taxon>
        <taxon>Dikarya</taxon>
        <taxon>Ascomycota</taxon>
        <taxon>Pezizomycotina</taxon>
        <taxon>Eurotiomycetes</taxon>
        <taxon>Eurotiomycetidae</taxon>
        <taxon>Eurotiales</taxon>
        <taxon>Aspergillaceae</taxon>
        <taxon>Aspergillus</taxon>
        <taxon>Aspergillus subgen. Fumigati</taxon>
    </lineage>
</organism>
<reference evidence="1" key="1">
    <citation type="submission" date="2021-08" db="EMBL/GenBank/DDBJ databases">
        <title>Global Aspergillus fumigatus from environmental and clinical sources.</title>
        <authorList>
            <person name="Barber A."/>
            <person name="Sae-Ong T."/>
        </authorList>
    </citation>
    <scope>NUCLEOTIDE SEQUENCE</scope>
    <source>
        <strain evidence="1">NRZ-2016-071</strain>
    </source>
</reference>
<accession>A0A229XCP7</accession>
<dbReference type="Proteomes" id="UP000813423">
    <property type="component" value="Unassembled WGS sequence"/>
</dbReference>
<dbReference type="EMBL" id="JAIBSC010000006">
    <property type="protein sequence ID" value="KAH1910633.1"/>
    <property type="molecule type" value="Genomic_DNA"/>
</dbReference>
<dbReference type="AlphaFoldDB" id="A0A229XCP7"/>
<sequence length="159" mass="18359">MSPLSTLRPRARPTTDYERWLSFNPDEDPSAPPKYGPDRTHRYVDDSSVRFAPNRQLMLYAPSSIAIVCVPSNNHSNGQRHMPSGHTRHHRRIAHSQALVRGITFFCAVLVVLLVMRMFVLSLIRASRRRRDIERQIQEASQGQHDLTVYEDNNELNEL</sequence>
<gene>
    <name evidence="1" type="ORF">KXV57_007451</name>
</gene>
<comment type="caution">
    <text evidence="1">The sequence shown here is derived from an EMBL/GenBank/DDBJ whole genome shotgun (WGS) entry which is preliminary data.</text>
</comment>
<name>A0A229XCP7_ASPFM</name>
<proteinExistence type="predicted"/>
<evidence type="ECO:0000313" key="1">
    <source>
        <dbReference type="EMBL" id="KAH1910633.1"/>
    </source>
</evidence>